<comment type="caution">
    <text evidence="1">The sequence shown here is derived from an EMBL/GenBank/DDBJ whole genome shotgun (WGS) entry which is preliminary data.</text>
</comment>
<evidence type="ECO:0000313" key="2">
    <source>
        <dbReference type="Proteomes" id="UP000248134"/>
    </source>
</evidence>
<reference evidence="1 2" key="1">
    <citation type="submission" date="2018-06" db="EMBL/GenBank/DDBJ databases">
        <title>Draft Whole-Genome Sequence of the purple photosynthetic bacterium Rhodospeudomonas palustris XCP.</title>
        <authorList>
            <person name="Rayyan A."/>
            <person name="Meyer T.E."/>
            <person name="Kyndt J.A."/>
        </authorList>
    </citation>
    <scope>NUCLEOTIDE SEQUENCE [LARGE SCALE GENOMIC DNA]</scope>
    <source>
        <strain evidence="1 2">XCP</strain>
    </source>
</reference>
<dbReference type="RefSeq" id="WP_110785576.1">
    <property type="nucleotide sequence ID" value="NZ_QKQS01000013.1"/>
</dbReference>
<dbReference type="AlphaFoldDB" id="A0A323UGW1"/>
<protein>
    <recommendedName>
        <fullName evidence="3">BrnA antitoxin family protein</fullName>
    </recommendedName>
</protein>
<proteinExistence type="predicted"/>
<dbReference type="InterPro" id="IPR025528">
    <property type="entry name" value="BrnA_antitoxin"/>
</dbReference>
<sequence length="94" mass="10374">MPRKPIEPVFDDDNPEWTAEDFANATPVNIMAKDLTSEFLAKIPSRRGPQKALTKVPVSIRLSADVVAHYKSTGPGWQSRIDDTLRKAAKLKAG</sequence>
<dbReference type="Proteomes" id="UP000248134">
    <property type="component" value="Unassembled WGS sequence"/>
</dbReference>
<evidence type="ECO:0008006" key="3">
    <source>
        <dbReference type="Google" id="ProtNLM"/>
    </source>
</evidence>
<accession>A0A323UGW1</accession>
<dbReference type="Pfam" id="PF14384">
    <property type="entry name" value="BrnA_antitoxin"/>
    <property type="match status" value="1"/>
</dbReference>
<dbReference type="EMBL" id="QKQS01000013">
    <property type="protein sequence ID" value="PZA12055.1"/>
    <property type="molecule type" value="Genomic_DNA"/>
</dbReference>
<organism evidence="1 2">
    <name type="scientific">Rhodopseudomonas palustris</name>
    <dbReference type="NCBI Taxonomy" id="1076"/>
    <lineage>
        <taxon>Bacteria</taxon>
        <taxon>Pseudomonadati</taxon>
        <taxon>Pseudomonadota</taxon>
        <taxon>Alphaproteobacteria</taxon>
        <taxon>Hyphomicrobiales</taxon>
        <taxon>Nitrobacteraceae</taxon>
        <taxon>Rhodopseudomonas</taxon>
    </lineage>
</organism>
<dbReference type="OrthoDB" id="361944at2"/>
<gene>
    <name evidence="1" type="ORF">DNX69_08490</name>
</gene>
<name>A0A323UGW1_RHOPL</name>
<evidence type="ECO:0000313" key="1">
    <source>
        <dbReference type="EMBL" id="PZA12055.1"/>
    </source>
</evidence>